<keyword evidence="2" id="KW-1185">Reference proteome</keyword>
<dbReference type="KEGG" id="capn:CBG49_01535"/>
<sequence>MYIDPLERMKKIHIWIGFFSKGENEYEQYFNQEEPPCQFCKDIDCEEYDEDFIGIIPLFEKKVGVEQLLDEVPIDENEIPKVIEKCKAMNISGGNAIFYMTDASIVIENTEKKYNELKYIGIYDSSL</sequence>
<dbReference type="InterPro" id="IPR025560">
    <property type="entry name" value="Imm22"/>
</dbReference>
<name>A0A1Z4BKP7_9FLAO</name>
<protein>
    <recommendedName>
        <fullName evidence="3">Immunity protein 22</fullName>
    </recommendedName>
</protein>
<dbReference type="Pfam" id="PF14112">
    <property type="entry name" value="DUF4284"/>
    <property type="match status" value="1"/>
</dbReference>
<gene>
    <name evidence="1" type="ORF">CBG49_01535</name>
</gene>
<evidence type="ECO:0008006" key="3">
    <source>
        <dbReference type="Google" id="ProtNLM"/>
    </source>
</evidence>
<proteinExistence type="predicted"/>
<organism evidence="1 2">
    <name type="scientific">Capnocytophaga endodontalis</name>
    <dbReference type="NCBI Taxonomy" id="2708117"/>
    <lineage>
        <taxon>Bacteria</taxon>
        <taxon>Pseudomonadati</taxon>
        <taxon>Bacteroidota</taxon>
        <taxon>Flavobacteriia</taxon>
        <taxon>Flavobacteriales</taxon>
        <taxon>Flavobacteriaceae</taxon>
        <taxon>Capnocytophaga</taxon>
    </lineage>
</organism>
<dbReference type="AlphaFoldDB" id="A0A1Z4BKP7"/>
<accession>A0A1Z4BKP7</accession>
<dbReference type="EMBL" id="CP022022">
    <property type="protein sequence ID" value="ASF41874.1"/>
    <property type="molecule type" value="Genomic_DNA"/>
</dbReference>
<evidence type="ECO:0000313" key="2">
    <source>
        <dbReference type="Proteomes" id="UP000197007"/>
    </source>
</evidence>
<dbReference type="Proteomes" id="UP000197007">
    <property type="component" value="Chromosome"/>
</dbReference>
<evidence type="ECO:0000313" key="1">
    <source>
        <dbReference type="EMBL" id="ASF41874.1"/>
    </source>
</evidence>
<reference evidence="2" key="1">
    <citation type="submission" date="2017-06" db="EMBL/GenBank/DDBJ databases">
        <title>Complete genome sequence of Capnocytophaga sp. KCOM 1579 (=ChDC OS43) isolated from a human refractory periapical abscess lesion.</title>
        <authorList>
            <person name="Kook J.-K."/>
            <person name="Park S.-N."/>
            <person name="Lim Y.K."/>
            <person name="Roh H."/>
        </authorList>
    </citation>
    <scope>NUCLEOTIDE SEQUENCE [LARGE SCALE GENOMIC DNA]</scope>
    <source>
        <strain evidence="2">ChDC OS43</strain>
    </source>
</reference>